<dbReference type="Proteomes" id="UP001258017">
    <property type="component" value="Unassembled WGS sequence"/>
</dbReference>
<protein>
    <submittedName>
        <fullName evidence="1">Uncharacterized protein</fullName>
    </submittedName>
</protein>
<dbReference type="EMBL" id="JAIFRP010004521">
    <property type="protein sequence ID" value="KAK2575034.1"/>
    <property type="molecule type" value="Genomic_DNA"/>
</dbReference>
<organism evidence="1 2">
    <name type="scientific">Odynerus spinipes</name>
    <dbReference type="NCBI Taxonomy" id="1348599"/>
    <lineage>
        <taxon>Eukaryota</taxon>
        <taxon>Metazoa</taxon>
        <taxon>Ecdysozoa</taxon>
        <taxon>Arthropoda</taxon>
        <taxon>Hexapoda</taxon>
        <taxon>Insecta</taxon>
        <taxon>Pterygota</taxon>
        <taxon>Neoptera</taxon>
        <taxon>Endopterygota</taxon>
        <taxon>Hymenoptera</taxon>
        <taxon>Apocrita</taxon>
        <taxon>Aculeata</taxon>
        <taxon>Vespoidea</taxon>
        <taxon>Vespidae</taxon>
        <taxon>Eumeninae</taxon>
        <taxon>Odynerus</taxon>
    </lineage>
</organism>
<comment type="caution">
    <text evidence="1">The sequence shown here is derived from an EMBL/GenBank/DDBJ whole genome shotgun (WGS) entry which is preliminary data.</text>
</comment>
<keyword evidence="2" id="KW-1185">Reference proteome</keyword>
<reference evidence="1" key="1">
    <citation type="submission" date="2021-08" db="EMBL/GenBank/DDBJ databases">
        <authorList>
            <person name="Misof B."/>
            <person name="Oliver O."/>
            <person name="Podsiadlowski L."/>
            <person name="Donath A."/>
            <person name="Peters R."/>
            <person name="Mayer C."/>
            <person name="Rust J."/>
            <person name="Gunkel S."/>
            <person name="Lesny P."/>
            <person name="Martin S."/>
            <person name="Oeyen J.P."/>
            <person name="Petersen M."/>
            <person name="Panagiotis P."/>
            <person name="Wilbrandt J."/>
            <person name="Tanja T."/>
        </authorList>
    </citation>
    <scope>NUCLEOTIDE SEQUENCE</scope>
    <source>
        <strain evidence="1">GBR_01_08_01A</strain>
        <tissue evidence="1">Thorax + abdomen</tissue>
    </source>
</reference>
<accession>A0AAD9R8L1</accession>
<dbReference type="AlphaFoldDB" id="A0AAD9R8L1"/>
<sequence length="107" mass="11926">MDFGIKKRRKGIEASTRGFRCEGYRGNNVPELGYWTPLRPTLLHSSLDPRDSTARAANEKNEAAASLGLMVPEWYAHWLRPATWLVKRDLTMGGSTHGTAYGTCSLT</sequence>
<name>A0AAD9R8L1_9HYME</name>
<evidence type="ECO:0000313" key="2">
    <source>
        <dbReference type="Proteomes" id="UP001258017"/>
    </source>
</evidence>
<evidence type="ECO:0000313" key="1">
    <source>
        <dbReference type="EMBL" id="KAK2575034.1"/>
    </source>
</evidence>
<gene>
    <name evidence="1" type="ORF">KPH14_008778</name>
</gene>
<proteinExistence type="predicted"/>
<reference evidence="1" key="2">
    <citation type="journal article" date="2023" name="Commun. Biol.">
        <title>Intrasexual cuticular hydrocarbon dimorphism in a wasp sheds light on hydrocarbon biosynthesis genes in Hymenoptera.</title>
        <authorList>
            <person name="Moris V.C."/>
            <person name="Podsiadlowski L."/>
            <person name="Martin S."/>
            <person name="Oeyen J.P."/>
            <person name="Donath A."/>
            <person name="Petersen M."/>
            <person name="Wilbrandt J."/>
            <person name="Misof B."/>
            <person name="Liedtke D."/>
            <person name="Thamm M."/>
            <person name="Scheiner R."/>
            <person name="Schmitt T."/>
            <person name="Niehuis O."/>
        </authorList>
    </citation>
    <scope>NUCLEOTIDE SEQUENCE</scope>
    <source>
        <strain evidence="1">GBR_01_08_01A</strain>
    </source>
</reference>